<keyword evidence="7" id="KW-1185">Reference proteome</keyword>
<feature type="compositionally biased region" description="Polar residues" evidence="3">
    <location>
        <begin position="913"/>
        <end position="940"/>
    </location>
</feature>
<evidence type="ECO:0000256" key="2">
    <source>
        <dbReference type="SAM" id="Coils"/>
    </source>
</evidence>
<dbReference type="Pfam" id="PF26640">
    <property type="entry name" value="DUF8212"/>
    <property type="match status" value="1"/>
</dbReference>
<feature type="region of interest" description="Disordered" evidence="3">
    <location>
        <begin position="816"/>
        <end position="963"/>
    </location>
</feature>
<reference evidence="6" key="1">
    <citation type="submission" date="2023-06" db="EMBL/GenBank/DDBJ databases">
        <title>Genome-scale phylogeny and comparative genomics of the fungal order Sordariales.</title>
        <authorList>
            <consortium name="Lawrence Berkeley National Laboratory"/>
            <person name="Hensen N."/>
            <person name="Bonometti L."/>
            <person name="Westerberg I."/>
            <person name="Brannstrom I.O."/>
            <person name="Guillou S."/>
            <person name="Cros-Aarteil S."/>
            <person name="Calhoun S."/>
            <person name="Haridas S."/>
            <person name="Kuo A."/>
            <person name="Mondo S."/>
            <person name="Pangilinan J."/>
            <person name="Riley R."/>
            <person name="Labutti K."/>
            <person name="Andreopoulos B."/>
            <person name="Lipzen A."/>
            <person name="Chen C."/>
            <person name="Yanf M."/>
            <person name="Daum C."/>
            <person name="Ng V."/>
            <person name="Clum A."/>
            <person name="Steindorff A."/>
            <person name="Ohm R."/>
            <person name="Martin F."/>
            <person name="Silar P."/>
            <person name="Natvig D."/>
            <person name="Lalanne C."/>
            <person name="Gautier V."/>
            <person name="Ament-Velasquez S.L."/>
            <person name="Kruys A."/>
            <person name="Hutchinson M.I."/>
            <person name="Powell A.J."/>
            <person name="Barry K."/>
            <person name="Miller A.N."/>
            <person name="Grigoriev I.V."/>
            <person name="Debuchy R."/>
            <person name="Gladieux P."/>
            <person name="Thoren M.H."/>
            <person name="Johannesson H."/>
        </authorList>
    </citation>
    <scope>NUCLEOTIDE SEQUENCE</scope>
    <source>
        <strain evidence="6">SMH2532-1</strain>
    </source>
</reference>
<feature type="repeat" description="ANK" evidence="1">
    <location>
        <begin position="753"/>
        <end position="786"/>
    </location>
</feature>
<protein>
    <recommendedName>
        <fullName evidence="8">Heterokaryon incompatibility domain-containing protein</fullName>
    </recommendedName>
</protein>
<organism evidence="6 7">
    <name type="scientific">Cercophora newfieldiana</name>
    <dbReference type="NCBI Taxonomy" id="92897"/>
    <lineage>
        <taxon>Eukaryota</taxon>
        <taxon>Fungi</taxon>
        <taxon>Dikarya</taxon>
        <taxon>Ascomycota</taxon>
        <taxon>Pezizomycotina</taxon>
        <taxon>Sordariomycetes</taxon>
        <taxon>Sordariomycetidae</taxon>
        <taxon>Sordariales</taxon>
        <taxon>Lasiosphaeriaceae</taxon>
        <taxon>Cercophora</taxon>
    </lineage>
</organism>
<evidence type="ECO:0000313" key="6">
    <source>
        <dbReference type="EMBL" id="KAK0649333.1"/>
    </source>
</evidence>
<dbReference type="PROSITE" id="PS50088">
    <property type="entry name" value="ANK_REPEAT"/>
    <property type="match status" value="4"/>
</dbReference>
<dbReference type="SUPFAM" id="SSF48403">
    <property type="entry name" value="Ankyrin repeat"/>
    <property type="match status" value="1"/>
</dbReference>
<accession>A0AA39YB26</accession>
<evidence type="ECO:0000259" key="4">
    <source>
        <dbReference type="Pfam" id="PF06985"/>
    </source>
</evidence>
<dbReference type="PRINTS" id="PR01415">
    <property type="entry name" value="ANKYRIN"/>
</dbReference>
<evidence type="ECO:0000256" key="3">
    <source>
        <dbReference type="SAM" id="MobiDB-lite"/>
    </source>
</evidence>
<dbReference type="Pfam" id="PF12796">
    <property type="entry name" value="Ank_2"/>
    <property type="match status" value="2"/>
</dbReference>
<evidence type="ECO:0000259" key="5">
    <source>
        <dbReference type="Pfam" id="PF26640"/>
    </source>
</evidence>
<feature type="repeat" description="ANK" evidence="1">
    <location>
        <begin position="652"/>
        <end position="684"/>
    </location>
</feature>
<dbReference type="Proteomes" id="UP001174936">
    <property type="component" value="Unassembled WGS sequence"/>
</dbReference>
<dbReference type="InterPro" id="IPR002110">
    <property type="entry name" value="Ankyrin_rpt"/>
</dbReference>
<dbReference type="InterPro" id="IPR036770">
    <property type="entry name" value="Ankyrin_rpt-contain_sf"/>
</dbReference>
<comment type="caution">
    <text evidence="6">The sequence shown here is derived from an EMBL/GenBank/DDBJ whole genome shotgun (WGS) entry which is preliminary data.</text>
</comment>
<dbReference type="SMART" id="SM00248">
    <property type="entry name" value="ANK"/>
    <property type="match status" value="4"/>
</dbReference>
<feature type="coiled-coil region" evidence="2">
    <location>
        <begin position="570"/>
        <end position="621"/>
    </location>
</feature>
<name>A0AA39YB26_9PEZI</name>
<dbReference type="PANTHER" id="PTHR10622:SF10">
    <property type="entry name" value="HET DOMAIN-CONTAINING PROTEIN"/>
    <property type="match status" value="1"/>
</dbReference>
<sequence>MRLINVKTVKHESFLDHEAPPYAIVSHTWGDPDEELTVRDLDGAVDKPGIGSTKLRGCCRQAEKDGLGYVWMDTCCIDKRDLVELNEAITSMFRWYRKASVCYAYLSDVPADDNPKALDSKFRASRWFRRGWTLQELLAPENVSFYSSDWEPLGTKINLCTVIESITGIPRLVLKGVVRLQNTSVAQRMSWAAKRETNRKEDMAYSLQGIFGIAMSTIYGEGEQKAFFRLQEEIIKSTPDHSILAWGLGEGVGPLSSNRLPAAAGRVLAATPADFVNSGHIVSRARSRTSSNFVNISRGGVQIHLPLVDASNDDGNVKMGLLNCGPENGPDTVVAIPLMEAGSGSPDEYVRPMELRSVLRPSSENTAKLIHIKNDSHLESPPDWGFQYDDDELAALGLRVLEVEPKSSWDEERNVILAGTEPHPSGFAIGIRFRHFAEASKDFFTVIVLKSQGPKVAATLSMAVCQRETSTVVIREQARRWNREAAGKTSASNGLLNLEITLEPIPARPSMLNIRPREKNESTEDSVDITQRLGLIAVAADMTKAVSNLVDLSKMLAQVKQQVDENASYSEKLGREMAELASQIRRLQNEHETLAAKKASATEHRKKLERMTAEITEEESDALKKRTVARQRWDELSRIEYDEGRWAESTKNGWAPLLWACEHDDPETVQLLLQSGANPSLENAVGPTPLTTAIQRGHIDVVRVLLAAGADVNARGGNSGRFPLHSAASSVDAADMVGLLLAHGAEVNAVTGAGSTALHLAVRRGTNLSVVQQLLEKGADVMIKNNKGLLAFEESQSAIPAILDLVRPKGAIRIQPRRRERSPSLGNEARVATDSGWPGGHGRRAPRLPPSLARHDQVSPRPTLVAPRRGAVEPIVPPRDPVQNNQISPHDPGVAPRPRLERATISPLEPRNGTETSPSTPRSRISNAGTTDSSSSVQKQDGSEIWIETEKPSKSRLSFFRRK</sequence>
<dbReference type="PANTHER" id="PTHR10622">
    <property type="entry name" value="HET DOMAIN-CONTAINING PROTEIN"/>
    <property type="match status" value="1"/>
</dbReference>
<dbReference type="PROSITE" id="PS50297">
    <property type="entry name" value="ANK_REP_REGION"/>
    <property type="match status" value="4"/>
</dbReference>
<keyword evidence="1" id="KW-0040">ANK repeat</keyword>
<evidence type="ECO:0008006" key="8">
    <source>
        <dbReference type="Google" id="ProtNLM"/>
    </source>
</evidence>
<dbReference type="AlphaFoldDB" id="A0AA39YB26"/>
<dbReference type="EMBL" id="JAULSV010000003">
    <property type="protein sequence ID" value="KAK0649333.1"/>
    <property type="molecule type" value="Genomic_DNA"/>
</dbReference>
<dbReference type="Gene3D" id="1.25.40.20">
    <property type="entry name" value="Ankyrin repeat-containing domain"/>
    <property type="match status" value="1"/>
</dbReference>
<gene>
    <name evidence="6" type="ORF">B0T16DRAFT_409853</name>
</gene>
<evidence type="ECO:0000313" key="7">
    <source>
        <dbReference type="Proteomes" id="UP001174936"/>
    </source>
</evidence>
<dbReference type="Pfam" id="PF06985">
    <property type="entry name" value="HET"/>
    <property type="match status" value="1"/>
</dbReference>
<feature type="repeat" description="ANK" evidence="1">
    <location>
        <begin position="685"/>
        <end position="717"/>
    </location>
</feature>
<feature type="domain" description="Heterokaryon incompatibility" evidence="4">
    <location>
        <begin position="22"/>
        <end position="113"/>
    </location>
</feature>
<feature type="domain" description="DUF8212" evidence="5">
    <location>
        <begin position="225"/>
        <end position="248"/>
    </location>
</feature>
<proteinExistence type="predicted"/>
<keyword evidence="2" id="KW-0175">Coiled coil</keyword>
<dbReference type="InterPro" id="IPR058525">
    <property type="entry name" value="DUF8212"/>
</dbReference>
<feature type="repeat" description="ANK" evidence="1">
    <location>
        <begin position="719"/>
        <end position="752"/>
    </location>
</feature>
<evidence type="ECO:0000256" key="1">
    <source>
        <dbReference type="PROSITE-ProRule" id="PRU00023"/>
    </source>
</evidence>
<dbReference type="InterPro" id="IPR010730">
    <property type="entry name" value="HET"/>
</dbReference>